<sequence length="380" mass="43948">MIAPFSWPNKVWGKERFSQLIDRFHDELGLRTVVVSYPEIGPFNNPGVVCAFDLSLGQIAGLMQYAGLYVGLDSGPSHMAAFFELPMVVIFVEQRTFPFEVRPLTPSGVYVVESFFTTEDFPQVETVFNASRMIFFRNKEEVSVCPVCRNKMQYVLRAENNIVRMMCSCGLSLDQTFPEFTEPYNAKHDSKKDTIIFRENSDLVEDLNLSLKPLKISYLESWRLELAAKMPKEVSIVFSKRQRGLSKDCRLEKGTLQLSLDSLIIWMKKHEYNLKKVDQMNGNVHLYFARIKQSSLEKKEKKLKIPWNNTFLNVTESQYLRWYSYDSWANPDSLVGIVKGMSELASWKREILSCALVAFSAQKTMRSFRWIFKAFLSSKV</sequence>
<dbReference type="PANTHER" id="PTHR30160">
    <property type="entry name" value="TETRAACYLDISACCHARIDE 4'-KINASE-RELATED"/>
    <property type="match status" value="1"/>
</dbReference>
<reference evidence="3 4" key="1">
    <citation type="submission" date="2016-11" db="EMBL/GenBank/DDBJ databases">
        <title>Comparative genomics of co-occurring bacteria in distinct bioleaching systems unravels niche-specific adaptation.</title>
        <authorList>
            <person name="Zhang X."/>
            <person name="Liu X."/>
            <person name="Yin H."/>
        </authorList>
    </citation>
    <scope>NUCLEOTIDE SEQUENCE [LARGE SCALE GENOMIC DNA]</scope>
    <source>
        <strain evidence="3 4">DX</strain>
    </source>
</reference>
<dbReference type="GO" id="GO:0005829">
    <property type="term" value="C:cytosol"/>
    <property type="evidence" value="ECO:0007669"/>
    <property type="project" value="TreeGrafter"/>
</dbReference>
<dbReference type="Pfam" id="PF01075">
    <property type="entry name" value="Glyco_transf_9"/>
    <property type="match status" value="1"/>
</dbReference>
<keyword evidence="1" id="KW-0328">Glycosyltransferase</keyword>
<evidence type="ECO:0008006" key="5">
    <source>
        <dbReference type="Google" id="ProtNLM"/>
    </source>
</evidence>
<dbReference type="GO" id="GO:0008713">
    <property type="term" value="F:ADP-heptose-lipopolysaccharide heptosyltransferase activity"/>
    <property type="evidence" value="ECO:0007669"/>
    <property type="project" value="TreeGrafter"/>
</dbReference>
<organism evidence="3 4">
    <name type="scientific">Leptospirillum ferriphilum</name>
    <dbReference type="NCBI Taxonomy" id="178606"/>
    <lineage>
        <taxon>Bacteria</taxon>
        <taxon>Pseudomonadati</taxon>
        <taxon>Nitrospirota</taxon>
        <taxon>Nitrospiria</taxon>
        <taxon>Nitrospirales</taxon>
        <taxon>Nitrospiraceae</taxon>
        <taxon>Leptospirillum</taxon>
    </lineage>
</organism>
<evidence type="ECO:0000256" key="1">
    <source>
        <dbReference type="ARBA" id="ARBA00022676"/>
    </source>
</evidence>
<comment type="caution">
    <text evidence="3">The sequence shown here is derived from an EMBL/GenBank/DDBJ whole genome shotgun (WGS) entry which is preliminary data.</text>
</comment>
<dbReference type="Proteomes" id="UP000188586">
    <property type="component" value="Unassembled WGS sequence"/>
</dbReference>
<dbReference type="InterPro" id="IPR051199">
    <property type="entry name" value="LPS_LOS_Heptosyltrfase"/>
</dbReference>
<name>A0A1V3STK4_9BACT</name>
<evidence type="ECO:0000256" key="2">
    <source>
        <dbReference type="ARBA" id="ARBA00022679"/>
    </source>
</evidence>
<keyword evidence="2" id="KW-0808">Transferase</keyword>
<protein>
    <recommendedName>
        <fullName evidence="5">Heptosyltransferase family protein</fullName>
    </recommendedName>
</protein>
<proteinExistence type="predicted"/>
<dbReference type="Gene3D" id="3.40.50.2000">
    <property type="entry name" value="Glycogen Phosphorylase B"/>
    <property type="match status" value="1"/>
</dbReference>
<dbReference type="SUPFAM" id="SSF53756">
    <property type="entry name" value="UDP-Glycosyltransferase/glycogen phosphorylase"/>
    <property type="match status" value="1"/>
</dbReference>
<gene>
    <name evidence="3" type="ORF">BOX24_09605</name>
</gene>
<dbReference type="PANTHER" id="PTHR30160:SF1">
    <property type="entry name" value="LIPOPOLYSACCHARIDE 1,2-N-ACETYLGLUCOSAMINETRANSFERASE-RELATED"/>
    <property type="match status" value="1"/>
</dbReference>
<dbReference type="InterPro" id="IPR002201">
    <property type="entry name" value="Glyco_trans_9"/>
</dbReference>
<evidence type="ECO:0000313" key="4">
    <source>
        <dbReference type="Proteomes" id="UP000188586"/>
    </source>
</evidence>
<accession>A0A1V3STK4</accession>
<dbReference type="GO" id="GO:0009244">
    <property type="term" value="P:lipopolysaccharide core region biosynthetic process"/>
    <property type="evidence" value="ECO:0007669"/>
    <property type="project" value="TreeGrafter"/>
</dbReference>
<evidence type="ECO:0000313" key="3">
    <source>
        <dbReference type="EMBL" id="OOH71273.1"/>
    </source>
</evidence>
<dbReference type="EMBL" id="MPOJ01000018">
    <property type="protein sequence ID" value="OOH71273.1"/>
    <property type="molecule type" value="Genomic_DNA"/>
</dbReference>
<dbReference type="AlphaFoldDB" id="A0A1V3STK4"/>